<dbReference type="Pfam" id="PF00027">
    <property type="entry name" value="cNMP_binding"/>
    <property type="match status" value="1"/>
</dbReference>
<dbReference type="EMBL" id="JBBKZV010000028">
    <property type="protein sequence ID" value="MEJ8826049.1"/>
    <property type="molecule type" value="Genomic_DNA"/>
</dbReference>
<feature type="domain" description="HTH crp-type" evidence="5">
    <location>
        <begin position="148"/>
        <end position="224"/>
    </location>
</feature>
<dbReference type="CDD" id="cd00038">
    <property type="entry name" value="CAP_ED"/>
    <property type="match status" value="1"/>
</dbReference>
<dbReference type="InterPro" id="IPR036388">
    <property type="entry name" value="WH-like_DNA-bd_sf"/>
</dbReference>
<dbReference type="PANTHER" id="PTHR24567">
    <property type="entry name" value="CRP FAMILY TRANSCRIPTIONAL REGULATORY PROTEIN"/>
    <property type="match status" value="1"/>
</dbReference>
<protein>
    <submittedName>
        <fullName evidence="6">Helix-turn-helix domain-containing protein</fullName>
    </submittedName>
</protein>
<evidence type="ECO:0000256" key="2">
    <source>
        <dbReference type="ARBA" id="ARBA00023125"/>
    </source>
</evidence>
<proteinExistence type="predicted"/>
<dbReference type="Proteomes" id="UP001363010">
    <property type="component" value="Unassembled WGS sequence"/>
</dbReference>
<dbReference type="InterPro" id="IPR050397">
    <property type="entry name" value="Env_Response_Regulators"/>
</dbReference>
<dbReference type="PROSITE" id="PS50042">
    <property type="entry name" value="CNMP_BINDING_3"/>
    <property type="match status" value="1"/>
</dbReference>
<comment type="caution">
    <text evidence="6">The sequence shown here is derived from an EMBL/GenBank/DDBJ whole genome shotgun (WGS) entry which is preliminary data.</text>
</comment>
<dbReference type="InterPro" id="IPR014710">
    <property type="entry name" value="RmlC-like_jellyroll"/>
</dbReference>
<dbReference type="InterPro" id="IPR018335">
    <property type="entry name" value="Tscrpt_reg_HTH_Crp-type_CS"/>
</dbReference>
<reference evidence="6 7" key="1">
    <citation type="submission" date="2024-03" db="EMBL/GenBank/DDBJ databases">
        <title>Novel species of the genus Variovorax.</title>
        <authorList>
            <person name="Liu Q."/>
            <person name="Xin Y.-H."/>
        </authorList>
    </citation>
    <scope>NUCLEOTIDE SEQUENCE [LARGE SCALE GENOMIC DNA]</scope>
    <source>
        <strain evidence="6 7">KACC 18501</strain>
    </source>
</reference>
<sequence length="244" mass="26944">MNEATCITQVHTSGVSRIAGMLQLLQDSVPIQRRVVRSGDVVYQVGQQFNCLYVVNSGFFKMVNLSGEGREQVVSLHFKGDWMGLDGIANGQYGCDAVAMDTGEVWAIRYDTLIEAAVRTPALLTAMHGAMSRELVRDHDAMLSLCSLPADARVAGFLRYWADALDQRGLRTDQFTLRMTRAEIGNYLGMTLETVSRALSRLARGDVIRFVEKGRRDIHIPRVEALTNFIRDISAPALGAAALH</sequence>
<feature type="domain" description="Cyclic nucleotide-binding" evidence="4">
    <location>
        <begin position="31"/>
        <end position="84"/>
    </location>
</feature>
<dbReference type="InterPro" id="IPR012318">
    <property type="entry name" value="HTH_CRP"/>
</dbReference>
<keyword evidence="2" id="KW-0238">DNA-binding</keyword>
<evidence type="ECO:0000313" key="7">
    <source>
        <dbReference type="Proteomes" id="UP001363010"/>
    </source>
</evidence>
<organism evidence="6 7">
    <name type="scientific">Variovorax humicola</name>
    <dbReference type="NCBI Taxonomy" id="1769758"/>
    <lineage>
        <taxon>Bacteria</taxon>
        <taxon>Pseudomonadati</taxon>
        <taxon>Pseudomonadota</taxon>
        <taxon>Betaproteobacteria</taxon>
        <taxon>Burkholderiales</taxon>
        <taxon>Comamonadaceae</taxon>
        <taxon>Variovorax</taxon>
    </lineage>
</organism>
<dbReference type="SMART" id="SM00100">
    <property type="entry name" value="cNMP"/>
    <property type="match status" value="1"/>
</dbReference>
<dbReference type="SUPFAM" id="SSF51206">
    <property type="entry name" value="cAMP-binding domain-like"/>
    <property type="match status" value="1"/>
</dbReference>
<dbReference type="InterPro" id="IPR036390">
    <property type="entry name" value="WH_DNA-bd_sf"/>
</dbReference>
<dbReference type="CDD" id="cd00092">
    <property type="entry name" value="HTH_CRP"/>
    <property type="match status" value="1"/>
</dbReference>
<dbReference type="SMART" id="SM00419">
    <property type="entry name" value="HTH_CRP"/>
    <property type="match status" value="1"/>
</dbReference>
<evidence type="ECO:0000313" key="6">
    <source>
        <dbReference type="EMBL" id="MEJ8826049.1"/>
    </source>
</evidence>
<evidence type="ECO:0000259" key="4">
    <source>
        <dbReference type="PROSITE" id="PS50042"/>
    </source>
</evidence>
<evidence type="ECO:0000259" key="5">
    <source>
        <dbReference type="PROSITE" id="PS51063"/>
    </source>
</evidence>
<evidence type="ECO:0000256" key="3">
    <source>
        <dbReference type="ARBA" id="ARBA00023163"/>
    </source>
</evidence>
<gene>
    <name evidence="6" type="ORF">WKW80_29150</name>
</gene>
<dbReference type="RefSeq" id="WP_340367083.1">
    <property type="nucleotide sequence ID" value="NZ_JBBKZV010000028.1"/>
</dbReference>
<dbReference type="InterPro" id="IPR000595">
    <property type="entry name" value="cNMP-bd_dom"/>
</dbReference>
<accession>A0ABU8W7L8</accession>
<dbReference type="Pfam" id="PF13545">
    <property type="entry name" value="HTH_Crp_2"/>
    <property type="match status" value="1"/>
</dbReference>
<dbReference type="PRINTS" id="PR00034">
    <property type="entry name" value="HTHCRP"/>
</dbReference>
<dbReference type="PROSITE" id="PS51063">
    <property type="entry name" value="HTH_CRP_2"/>
    <property type="match status" value="1"/>
</dbReference>
<keyword evidence="1" id="KW-0805">Transcription regulation</keyword>
<dbReference type="PANTHER" id="PTHR24567:SF75">
    <property type="entry name" value="FUMARATE AND NITRATE REDUCTION REGULATORY PROTEIN"/>
    <property type="match status" value="1"/>
</dbReference>
<dbReference type="PROSITE" id="PS00042">
    <property type="entry name" value="HTH_CRP_1"/>
    <property type="match status" value="1"/>
</dbReference>
<keyword evidence="7" id="KW-1185">Reference proteome</keyword>
<name>A0ABU8W7L8_9BURK</name>
<dbReference type="Gene3D" id="1.10.10.10">
    <property type="entry name" value="Winged helix-like DNA-binding domain superfamily/Winged helix DNA-binding domain"/>
    <property type="match status" value="1"/>
</dbReference>
<evidence type="ECO:0000256" key="1">
    <source>
        <dbReference type="ARBA" id="ARBA00023015"/>
    </source>
</evidence>
<keyword evidence="3" id="KW-0804">Transcription</keyword>
<dbReference type="SUPFAM" id="SSF46785">
    <property type="entry name" value="Winged helix' DNA-binding domain"/>
    <property type="match status" value="1"/>
</dbReference>
<dbReference type="Gene3D" id="2.60.120.10">
    <property type="entry name" value="Jelly Rolls"/>
    <property type="match status" value="1"/>
</dbReference>
<dbReference type="InterPro" id="IPR018490">
    <property type="entry name" value="cNMP-bd_dom_sf"/>
</dbReference>